<dbReference type="EMBL" id="BMAW01035870">
    <property type="protein sequence ID" value="GFU41644.1"/>
    <property type="molecule type" value="Genomic_DNA"/>
</dbReference>
<comment type="caution">
    <text evidence="1">The sequence shown here is derived from an EMBL/GenBank/DDBJ whole genome shotgun (WGS) entry which is preliminary data.</text>
</comment>
<evidence type="ECO:0000313" key="2">
    <source>
        <dbReference type="Proteomes" id="UP000887013"/>
    </source>
</evidence>
<reference evidence="1" key="1">
    <citation type="submission" date="2020-08" db="EMBL/GenBank/DDBJ databases">
        <title>Multicomponent nature underlies the extraordinary mechanical properties of spider dragline silk.</title>
        <authorList>
            <person name="Kono N."/>
            <person name="Nakamura H."/>
            <person name="Mori M."/>
            <person name="Yoshida Y."/>
            <person name="Ohtoshi R."/>
            <person name="Malay A.D."/>
            <person name="Moran D.A.P."/>
            <person name="Tomita M."/>
            <person name="Numata K."/>
            <person name="Arakawa K."/>
        </authorList>
    </citation>
    <scope>NUCLEOTIDE SEQUENCE</scope>
</reference>
<accession>A0A8X6QS61</accession>
<name>A0A8X6QS61_NEPPI</name>
<dbReference type="AlphaFoldDB" id="A0A8X6QS61"/>
<sequence length="99" mass="11338">MYVLHSKVNFGTISHIVSYSSAIAEELLEQATFSNFKCNVRSSNNDTPFRLQSKNWAHFLENIPSTILKLRQGATFAILEKLGKIIRGKVKRYYIYPLA</sequence>
<protein>
    <submittedName>
        <fullName evidence="1">Uncharacterized protein</fullName>
    </submittedName>
</protein>
<keyword evidence="2" id="KW-1185">Reference proteome</keyword>
<evidence type="ECO:0000313" key="1">
    <source>
        <dbReference type="EMBL" id="GFU41644.1"/>
    </source>
</evidence>
<organism evidence="1 2">
    <name type="scientific">Nephila pilipes</name>
    <name type="common">Giant wood spider</name>
    <name type="synonym">Nephila maculata</name>
    <dbReference type="NCBI Taxonomy" id="299642"/>
    <lineage>
        <taxon>Eukaryota</taxon>
        <taxon>Metazoa</taxon>
        <taxon>Ecdysozoa</taxon>
        <taxon>Arthropoda</taxon>
        <taxon>Chelicerata</taxon>
        <taxon>Arachnida</taxon>
        <taxon>Araneae</taxon>
        <taxon>Araneomorphae</taxon>
        <taxon>Entelegynae</taxon>
        <taxon>Araneoidea</taxon>
        <taxon>Nephilidae</taxon>
        <taxon>Nephila</taxon>
    </lineage>
</organism>
<dbReference type="Proteomes" id="UP000887013">
    <property type="component" value="Unassembled WGS sequence"/>
</dbReference>
<proteinExistence type="predicted"/>
<gene>
    <name evidence="1" type="ORF">NPIL_39671</name>
</gene>